<keyword evidence="8" id="KW-1185">Reference proteome</keyword>
<feature type="domain" description="BED-type" evidence="6">
    <location>
        <begin position="85"/>
        <end position="141"/>
    </location>
</feature>
<dbReference type="GO" id="GO:0003677">
    <property type="term" value="F:DNA binding"/>
    <property type="evidence" value="ECO:0007669"/>
    <property type="project" value="InterPro"/>
</dbReference>
<dbReference type="GO" id="GO:0008270">
    <property type="term" value="F:zinc ion binding"/>
    <property type="evidence" value="ECO:0007669"/>
    <property type="project" value="UniProtKB-KW"/>
</dbReference>
<proteinExistence type="predicted"/>
<dbReference type="PANTHER" id="PTHR32166">
    <property type="entry name" value="OSJNBA0013A04.12 PROTEIN"/>
    <property type="match status" value="1"/>
</dbReference>
<feature type="region of interest" description="Disordered" evidence="5">
    <location>
        <begin position="152"/>
        <end position="192"/>
    </location>
</feature>
<gene>
    <name evidence="7" type="ORF">CTI12_AA402410</name>
</gene>
<dbReference type="Proteomes" id="UP000245207">
    <property type="component" value="Unassembled WGS sequence"/>
</dbReference>
<feature type="compositionally biased region" description="Acidic residues" evidence="5">
    <location>
        <begin position="182"/>
        <end position="192"/>
    </location>
</feature>
<evidence type="ECO:0000256" key="2">
    <source>
        <dbReference type="ARBA" id="ARBA00022771"/>
    </source>
</evidence>
<organism evidence="7 8">
    <name type="scientific">Artemisia annua</name>
    <name type="common">Sweet wormwood</name>
    <dbReference type="NCBI Taxonomy" id="35608"/>
    <lineage>
        <taxon>Eukaryota</taxon>
        <taxon>Viridiplantae</taxon>
        <taxon>Streptophyta</taxon>
        <taxon>Embryophyta</taxon>
        <taxon>Tracheophyta</taxon>
        <taxon>Spermatophyta</taxon>
        <taxon>Magnoliopsida</taxon>
        <taxon>eudicotyledons</taxon>
        <taxon>Gunneridae</taxon>
        <taxon>Pentapetalae</taxon>
        <taxon>asterids</taxon>
        <taxon>campanulids</taxon>
        <taxon>Asterales</taxon>
        <taxon>Asteraceae</taxon>
        <taxon>Asteroideae</taxon>
        <taxon>Anthemideae</taxon>
        <taxon>Artemisiinae</taxon>
        <taxon>Artemisia</taxon>
    </lineage>
</organism>
<evidence type="ECO:0000256" key="3">
    <source>
        <dbReference type="ARBA" id="ARBA00022833"/>
    </source>
</evidence>
<dbReference type="SUPFAM" id="SSF53098">
    <property type="entry name" value="Ribonuclease H-like"/>
    <property type="match status" value="1"/>
</dbReference>
<sequence>MTSRVGNGYVDPGWEHATPQDDKKKKVRCNYCGKVVSGGIYRLKQHLARLSGEVTYCDKAPQDVCLQMKQNLQAAPPAPPLRSLGYVDPGWEHGIPRDDRKKKVKCNYCDKIVSGGINRFKQHLARIPGEVAPCKSAPEDVYLKIKENMKWHRTGRRHRRPETSSHHQQTSSSSYMMHSENEQEFGDDDDDDNDHLLITAGNKRKRFATDSTRLMISSPEPMSKKSSKSRKEVMSAISKFFYHAGVPTHAADSPYFHKMLEMVGQYGQDIWLLNLMKREYTGGQELVRPSFTVHASCFLTLESLMEHRIALKHLFQSTKWLSSRVSKSEEGEEVEKIVLNATFWKKVQYIRRSVGPILQVLQKINGDDENLSMAYIYNDIYKAKLEIKCNHGDDTRKYGNIWSIIDNNWNSSLNHPLYLAAYFLNPSYRYRPDFVIYPEVVRGLNSCIVRFEPNNARRVSASKQISDFGSAKADFGTELAINTRTEVNPASFDTVLQENVLFDWIVKPEKKEYHEDEELSEMEQGDDDAYQNGLLEYEGHGASKKGSLQLTGMQVQPLDVHCPNNINLDGVGVDQHQDEDEEDDLNFLDDEMVERVYRSGNDDFVVGGKDQANSLALNGLDRNGILLLTINQLWTIMTSHLVFKFQIGPMS</sequence>
<protein>
    <submittedName>
        <fullName evidence="7">Ribonuclease H-like domain-containing protein</fullName>
    </submittedName>
</protein>
<keyword evidence="2 4" id="KW-0863">Zinc-finger</keyword>
<reference evidence="7 8" key="1">
    <citation type="journal article" date="2018" name="Mol. Plant">
        <title>The genome of Artemisia annua provides insight into the evolution of Asteraceae family and artemisinin biosynthesis.</title>
        <authorList>
            <person name="Shen Q."/>
            <person name="Zhang L."/>
            <person name="Liao Z."/>
            <person name="Wang S."/>
            <person name="Yan T."/>
            <person name="Shi P."/>
            <person name="Liu M."/>
            <person name="Fu X."/>
            <person name="Pan Q."/>
            <person name="Wang Y."/>
            <person name="Lv Z."/>
            <person name="Lu X."/>
            <person name="Zhang F."/>
            <person name="Jiang W."/>
            <person name="Ma Y."/>
            <person name="Chen M."/>
            <person name="Hao X."/>
            <person name="Li L."/>
            <person name="Tang Y."/>
            <person name="Lv G."/>
            <person name="Zhou Y."/>
            <person name="Sun X."/>
            <person name="Brodelius P.E."/>
            <person name="Rose J.K.C."/>
            <person name="Tang K."/>
        </authorList>
    </citation>
    <scope>NUCLEOTIDE SEQUENCE [LARGE SCALE GENOMIC DNA]</scope>
    <source>
        <strain evidence="8">cv. Huhao1</strain>
        <tissue evidence="7">Leaf</tissue>
    </source>
</reference>
<dbReference type="InterPro" id="IPR003656">
    <property type="entry name" value="Znf_BED"/>
</dbReference>
<accession>A0A2U1LXI5</accession>
<dbReference type="AlphaFoldDB" id="A0A2U1LXI5"/>
<evidence type="ECO:0000256" key="1">
    <source>
        <dbReference type="ARBA" id="ARBA00022723"/>
    </source>
</evidence>
<keyword evidence="3" id="KW-0862">Zinc</keyword>
<dbReference type="STRING" id="35608.A0A2U1LXI5"/>
<name>A0A2U1LXI5_ARTAN</name>
<dbReference type="InterPro" id="IPR012337">
    <property type="entry name" value="RNaseH-like_sf"/>
</dbReference>
<dbReference type="EMBL" id="PKPP01007314">
    <property type="protein sequence ID" value="PWA53733.1"/>
    <property type="molecule type" value="Genomic_DNA"/>
</dbReference>
<feature type="domain" description="BED-type" evidence="6">
    <location>
        <begin position="8"/>
        <end position="64"/>
    </location>
</feature>
<evidence type="ECO:0000259" key="6">
    <source>
        <dbReference type="PROSITE" id="PS50808"/>
    </source>
</evidence>
<evidence type="ECO:0000256" key="5">
    <source>
        <dbReference type="SAM" id="MobiDB-lite"/>
    </source>
</evidence>
<dbReference type="PROSITE" id="PS50808">
    <property type="entry name" value="ZF_BED"/>
    <property type="match status" value="2"/>
</dbReference>
<dbReference type="OrthoDB" id="1712654at2759"/>
<dbReference type="PANTHER" id="PTHR32166:SF105">
    <property type="entry name" value="HAT DIMERIZATION DOMAIN-CONTAINING PROTEIN"/>
    <property type="match status" value="1"/>
</dbReference>
<dbReference type="Pfam" id="PF02892">
    <property type="entry name" value="zf-BED"/>
    <property type="match status" value="2"/>
</dbReference>
<evidence type="ECO:0000256" key="4">
    <source>
        <dbReference type="PROSITE-ProRule" id="PRU00027"/>
    </source>
</evidence>
<evidence type="ECO:0000313" key="8">
    <source>
        <dbReference type="Proteomes" id="UP000245207"/>
    </source>
</evidence>
<feature type="region of interest" description="Disordered" evidence="5">
    <location>
        <begin position="1"/>
        <end position="20"/>
    </location>
</feature>
<keyword evidence="1" id="KW-0479">Metal-binding</keyword>
<comment type="caution">
    <text evidence="7">The sequence shown here is derived from an EMBL/GenBank/DDBJ whole genome shotgun (WGS) entry which is preliminary data.</text>
</comment>
<evidence type="ECO:0000313" key="7">
    <source>
        <dbReference type="EMBL" id="PWA53733.1"/>
    </source>
</evidence>